<organism evidence="2 3">
    <name type="scientific">Exophiala aquamarina CBS 119918</name>
    <dbReference type="NCBI Taxonomy" id="1182545"/>
    <lineage>
        <taxon>Eukaryota</taxon>
        <taxon>Fungi</taxon>
        <taxon>Dikarya</taxon>
        <taxon>Ascomycota</taxon>
        <taxon>Pezizomycotina</taxon>
        <taxon>Eurotiomycetes</taxon>
        <taxon>Chaetothyriomycetidae</taxon>
        <taxon>Chaetothyriales</taxon>
        <taxon>Herpotrichiellaceae</taxon>
        <taxon>Exophiala</taxon>
    </lineage>
</organism>
<accession>A0A072PHK0</accession>
<evidence type="ECO:0000313" key="3">
    <source>
        <dbReference type="Proteomes" id="UP000027920"/>
    </source>
</evidence>
<feature type="region of interest" description="Disordered" evidence="1">
    <location>
        <begin position="74"/>
        <end position="101"/>
    </location>
</feature>
<keyword evidence="3" id="KW-1185">Reference proteome</keyword>
<feature type="non-terminal residue" evidence="2">
    <location>
        <position position="498"/>
    </location>
</feature>
<proteinExistence type="predicted"/>
<feature type="region of interest" description="Disordered" evidence="1">
    <location>
        <begin position="345"/>
        <end position="373"/>
    </location>
</feature>
<dbReference type="EMBL" id="AMGV01000003">
    <property type="protein sequence ID" value="KEF59222.1"/>
    <property type="molecule type" value="Genomic_DNA"/>
</dbReference>
<sequence>MELRIRKLLSLKKSKARPSIANSELDLHSIPYTTAQPQGRIPVFLNHALGRPATANRNEEQSNQIHSYSYNATIPGTPPEVGDRPQRGNGPVKLQTSRRLSSGELLVTEQDYDRTLDDIRHGEFIVGGKQRRTSRPPRADASKPQQPIFVSTAPNSPRAQSTFSSSVCSPKTSASDEPVSGSLTSLSTSLTPVPPHQKAIALSTEARFKDLEAVLTGRSSFTHSSASQPFVSNYMASTTSLLEPNDERTPTIQALWKAEYSRLASIYGQPSVDRTISVPNQSPRSVASPRLPQHVLSQNQTTPSASPALQPTPHLTYDLERHGLHIRSDMSASHLDLEHSDSSSNVRCSLLSSSGASSSFTARTSIVEDSTTTREDVRRIVDDMRMNYLNAIEAQTPPLQPLPDLPSQKPRSKKKTRSLASSTSVESGSRSVHRNSSARARSWQSTVSSHHSITPRTSTSSPPTRSLNKRKSSGNSRRTSGQVAGISSLPAIEASPAK</sequence>
<dbReference type="AlphaFoldDB" id="A0A072PHK0"/>
<feature type="region of interest" description="Disordered" evidence="1">
    <location>
        <begin position="126"/>
        <end position="194"/>
    </location>
</feature>
<gene>
    <name evidence="2" type="ORF">A1O9_04066</name>
</gene>
<name>A0A072PHK0_9EURO</name>
<feature type="region of interest" description="Disordered" evidence="1">
    <location>
        <begin position="393"/>
        <end position="498"/>
    </location>
</feature>
<dbReference type="GeneID" id="25278999"/>
<dbReference type="HOGENOM" id="CLU_028828_0_0_1"/>
<dbReference type="VEuPathDB" id="FungiDB:A1O9_04066"/>
<evidence type="ECO:0000313" key="2">
    <source>
        <dbReference type="EMBL" id="KEF59222.1"/>
    </source>
</evidence>
<feature type="compositionally biased region" description="Low complexity" evidence="1">
    <location>
        <begin position="448"/>
        <end position="466"/>
    </location>
</feature>
<feature type="compositionally biased region" description="Polar residues" evidence="1">
    <location>
        <begin position="473"/>
        <end position="482"/>
    </location>
</feature>
<protein>
    <submittedName>
        <fullName evidence="2">Uncharacterized protein</fullName>
    </submittedName>
</protein>
<feature type="compositionally biased region" description="Low complexity" evidence="1">
    <location>
        <begin position="421"/>
        <end position="430"/>
    </location>
</feature>
<feature type="compositionally biased region" description="Low complexity" evidence="1">
    <location>
        <begin position="182"/>
        <end position="191"/>
    </location>
</feature>
<dbReference type="OrthoDB" id="4158144at2759"/>
<comment type="caution">
    <text evidence="2">The sequence shown here is derived from an EMBL/GenBank/DDBJ whole genome shotgun (WGS) entry which is preliminary data.</text>
</comment>
<dbReference type="RefSeq" id="XP_013261812.1">
    <property type="nucleotide sequence ID" value="XM_013406358.1"/>
</dbReference>
<feature type="compositionally biased region" description="Low complexity" evidence="1">
    <location>
        <begin position="345"/>
        <end position="365"/>
    </location>
</feature>
<feature type="compositionally biased region" description="Polar residues" evidence="1">
    <location>
        <begin position="143"/>
        <end position="175"/>
    </location>
</feature>
<evidence type="ECO:0000256" key="1">
    <source>
        <dbReference type="SAM" id="MobiDB-lite"/>
    </source>
</evidence>
<feature type="compositionally biased region" description="Polar residues" evidence="1">
    <location>
        <begin position="434"/>
        <end position="447"/>
    </location>
</feature>
<dbReference type="Proteomes" id="UP000027920">
    <property type="component" value="Unassembled WGS sequence"/>
</dbReference>
<reference evidence="2 3" key="1">
    <citation type="submission" date="2013-03" db="EMBL/GenBank/DDBJ databases">
        <title>The Genome Sequence of Exophiala aquamarina CBS 119918.</title>
        <authorList>
            <consortium name="The Broad Institute Genomics Platform"/>
            <person name="Cuomo C."/>
            <person name="de Hoog S."/>
            <person name="Gorbushina A."/>
            <person name="Walker B."/>
            <person name="Young S.K."/>
            <person name="Zeng Q."/>
            <person name="Gargeya S."/>
            <person name="Fitzgerald M."/>
            <person name="Haas B."/>
            <person name="Abouelleil A."/>
            <person name="Allen A.W."/>
            <person name="Alvarado L."/>
            <person name="Arachchi H.M."/>
            <person name="Berlin A.M."/>
            <person name="Chapman S.B."/>
            <person name="Gainer-Dewar J."/>
            <person name="Goldberg J."/>
            <person name="Griggs A."/>
            <person name="Gujja S."/>
            <person name="Hansen M."/>
            <person name="Howarth C."/>
            <person name="Imamovic A."/>
            <person name="Ireland A."/>
            <person name="Larimer J."/>
            <person name="McCowan C."/>
            <person name="Murphy C."/>
            <person name="Pearson M."/>
            <person name="Poon T.W."/>
            <person name="Priest M."/>
            <person name="Roberts A."/>
            <person name="Saif S."/>
            <person name="Shea T."/>
            <person name="Sisk P."/>
            <person name="Sykes S."/>
            <person name="Wortman J."/>
            <person name="Nusbaum C."/>
            <person name="Birren B."/>
        </authorList>
    </citation>
    <scope>NUCLEOTIDE SEQUENCE [LARGE SCALE GENOMIC DNA]</scope>
    <source>
        <strain evidence="2 3">CBS 119918</strain>
    </source>
</reference>